<dbReference type="AlphaFoldDB" id="A0A2V4BZ39"/>
<gene>
    <name evidence="2" type="ORF">DMB68_17820</name>
</gene>
<reference evidence="2 3" key="1">
    <citation type="submission" date="2018-05" db="EMBL/GenBank/DDBJ databases">
        <title>Flavobacterium sp. strain IMCC34758, incomplete genome.</title>
        <authorList>
            <person name="Joung Y."/>
        </authorList>
    </citation>
    <scope>NUCLEOTIDE SEQUENCE [LARGE SCALE GENOMIC DNA]</scope>
    <source>
        <strain evidence="2 3">IMCC34758</strain>
    </source>
</reference>
<dbReference type="InterPro" id="IPR011646">
    <property type="entry name" value="KAP_P-loop"/>
</dbReference>
<protein>
    <recommendedName>
        <fullName evidence="1">KAP NTPase domain-containing protein</fullName>
    </recommendedName>
</protein>
<proteinExistence type="predicted"/>
<feature type="domain" description="KAP NTPase" evidence="1">
    <location>
        <begin position="21"/>
        <end position="286"/>
    </location>
</feature>
<dbReference type="Proteomes" id="UP000247681">
    <property type="component" value="Unassembled WGS sequence"/>
</dbReference>
<dbReference type="Gene3D" id="3.40.50.300">
    <property type="entry name" value="P-loop containing nucleotide triphosphate hydrolases"/>
    <property type="match status" value="1"/>
</dbReference>
<accession>A0A2V4BZ39</accession>
<dbReference type="InterPro" id="IPR052754">
    <property type="entry name" value="NTPase_KAP_P-loop"/>
</dbReference>
<dbReference type="PANTHER" id="PTHR22674">
    <property type="entry name" value="NTPASE, KAP FAMILY P-LOOP DOMAIN-CONTAINING 1"/>
    <property type="match status" value="1"/>
</dbReference>
<dbReference type="EMBL" id="QJHL01000004">
    <property type="protein sequence ID" value="PXY44279.1"/>
    <property type="molecule type" value="Genomic_DNA"/>
</dbReference>
<keyword evidence="3" id="KW-1185">Reference proteome</keyword>
<dbReference type="InterPro" id="IPR027417">
    <property type="entry name" value="P-loop_NTPase"/>
</dbReference>
<evidence type="ECO:0000259" key="1">
    <source>
        <dbReference type="Pfam" id="PF07693"/>
    </source>
</evidence>
<dbReference type="Pfam" id="PF07693">
    <property type="entry name" value="KAP_NTPase"/>
    <property type="match status" value="1"/>
</dbReference>
<dbReference type="PANTHER" id="PTHR22674:SF6">
    <property type="entry name" value="NTPASE KAP FAMILY P-LOOP DOMAIN-CONTAINING PROTEIN 1"/>
    <property type="match status" value="1"/>
</dbReference>
<comment type="caution">
    <text evidence="2">The sequence shown here is derived from an EMBL/GenBank/DDBJ whole genome shotgun (WGS) entry which is preliminary data.</text>
</comment>
<dbReference type="SUPFAM" id="SSF52540">
    <property type="entry name" value="P-loop containing nucleoside triphosphate hydrolases"/>
    <property type="match status" value="1"/>
</dbReference>
<dbReference type="RefSeq" id="WP_110347974.1">
    <property type="nucleotide sequence ID" value="NZ_QJHL01000004.1"/>
</dbReference>
<dbReference type="OrthoDB" id="88903at2"/>
<name>A0A2V4BZ39_9FLAO</name>
<evidence type="ECO:0000313" key="2">
    <source>
        <dbReference type="EMBL" id="PXY44279.1"/>
    </source>
</evidence>
<evidence type="ECO:0000313" key="3">
    <source>
        <dbReference type="Proteomes" id="UP000247681"/>
    </source>
</evidence>
<sequence>MKHEIGIEKESPFKNCKLNRKIYAEVLTEVVINNNQGFVMSLNNKWGTGKTTFVKMWQYHLENQDFQTINFNAWENDFEDNALTALLGELKPIVKPHTESVFNNVLEKGLIISKHILPILVKSLIEKYIDTKNLKESLINITDQVKDIFKNEVDEYLHRKESIIEFKTYLSQFVANTVNDDKPLVFIIDELDRCRPNYAVSLLEQIKHFFSVPNIVFVLSIDKEQLEFAIKGVYGNDNIDSEEYLRRFIDIEYSLPAPDGKTFSEYLYQYYNFAEFFEEKHSQMIGNDKDTFLRICYYLFNNESVTLRQQEKIFAHVSAVLKTCRDNRQLFPLLFVTLIYLKVLHQKFYNSIKTKSLSIDNLQANLTKIFTYNKDSLRIIVGIEANLIFFYNNFLSPNNNLFEYNQTSHKDELIINSYYDANLLLQNLNSLENSHYDLQVNSIEKIIARIDLISRD</sequence>
<organism evidence="2 3">
    <name type="scientific">Flavobacterium hydrophilum</name>
    <dbReference type="NCBI Taxonomy" id="2211445"/>
    <lineage>
        <taxon>Bacteria</taxon>
        <taxon>Pseudomonadati</taxon>
        <taxon>Bacteroidota</taxon>
        <taxon>Flavobacteriia</taxon>
        <taxon>Flavobacteriales</taxon>
        <taxon>Flavobacteriaceae</taxon>
        <taxon>Flavobacterium</taxon>
    </lineage>
</organism>